<dbReference type="AlphaFoldDB" id="A0A3L7DRX5"/>
<keyword evidence="6" id="KW-1185">Reference proteome</keyword>
<dbReference type="GO" id="GO:0043565">
    <property type="term" value="F:sequence-specific DNA binding"/>
    <property type="evidence" value="ECO:0007669"/>
    <property type="project" value="InterPro"/>
</dbReference>
<name>A0A3L7DRX5_9GAMM</name>
<accession>A0A3L7DRX5</accession>
<dbReference type="EMBL" id="QRAN01000038">
    <property type="protein sequence ID" value="RLQ20238.1"/>
    <property type="molecule type" value="Genomic_DNA"/>
</dbReference>
<dbReference type="InterPro" id="IPR009057">
    <property type="entry name" value="Homeodomain-like_sf"/>
</dbReference>
<proteinExistence type="predicted"/>
<evidence type="ECO:0000256" key="1">
    <source>
        <dbReference type="ARBA" id="ARBA00023015"/>
    </source>
</evidence>
<organism evidence="5 6">
    <name type="scientific">Seongchinamella sediminis</name>
    <dbReference type="NCBI Taxonomy" id="2283635"/>
    <lineage>
        <taxon>Bacteria</taxon>
        <taxon>Pseudomonadati</taxon>
        <taxon>Pseudomonadota</taxon>
        <taxon>Gammaproteobacteria</taxon>
        <taxon>Cellvibrionales</taxon>
        <taxon>Halieaceae</taxon>
        <taxon>Seongchinamella</taxon>
    </lineage>
</organism>
<keyword evidence="1" id="KW-0805">Transcription regulation</keyword>
<dbReference type="InterPro" id="IPR020449">
    <property type="entry name" value="Tscrpt_reg_AraC-type_HTH"/>
</dbReference>
<dbReference type="OrthoDB" id="5582699at2"/>
<evidence type="ECO:0000256" key="3">
    <source>
        <dbReference type="ARBA" id="ARBA00023163"/>
    </source>
</evidence>
<gene>
    <name evidence="5" type="ORF">DWB85_18770</name>
</gene>
<evidence type="ECO:0000313" key="5">
    <source>
        <dbReference type="EMBL" id="RLQ20238.1"/>
    </source>
</evidence>
<keyword evidence="2" id="KW-0238">DNA-binding</keyword>
<dbReference type="SUPFAM" id="SSF46689">
    <property type="entry name" value="Homeodomain-like"/>
    <property type="match status" value="1"/>
</dbReference>
<evidence type="ECO:0000259" key="4">
    <source>
        <dbReference type="PROSITE" id="PS01124"/>
    </source>
</evidence>
<dbReference type="PRINTS" id="PR00032">
    <property type="entry name" value="HTHARAC"/>
</dbReference>
<dbReference type="Pfam" id="PF00165">
    <property type="entry name" value="HTH_AraC"/>
    <property type="match status" value="1"/>
</dbReference>
<dbReference type="GO" id="GO:0003700">
    <property type="term" value="F:DNA-binding transcription factor activity"/>
    <property type="evidence" value="ECO:0007669"/>
    <property type="project" value="InterPro"/>
</dbReference>
<sequence length="59" mass="6734">MVCGQNWSPRSAFLRRPEPAFSLTDIGELLGVAEASVFTRCFRRWSGVTPSQWRSRQFG</sequence>
<keyword evidence="3" id="KW-0804">Transcription</keyword>
<comment type="caution">
    <text evidence="5">The sequence shown here is derived from an EMBL/GenBank/DDBJ whole genome shotgun (WGS) entry which is preliminary data.</text>
</comment>
<feature type="domain" description="HTH araC/xylS-type" evidence="4">
    <location>
        <begin position="14"/>
        <end position="56"/>
    </location>
</feature>
<protein>
    <submittedName>
        <fullName evidence="5">AraC family transcriptional regulator</fullName>
    </submittedName>
</protein>
<evidence type="ECO:0000313" key="6">
    <source>
        <dbReference type="Proteomes" id="UP000265509"/>
    </source>
</evidence>
<dbReference type="Gene3D" id="1.10.10.60">
    <property type="entry name" value="Homeodomain-like"/>
    <property type="match status" value="1"/>
</dbReference>
<dbReference type="PROSITE" id="PS01124">
    <property type="entry name" value="HTH_ARAC_FAMILY_2"/>
    <property type="match status" value="1"/>
</dbReference>
<dbReference type="Proteomes" id="UP000265509">
    <property type="component" value="Unassembled WGS sequence"/>
</dbReference>
<evidence type="ECO:0000256" key="2">
    <source>
        <dbReference type="ARBA" id="ARBA00023125"/>
    </source>
</evidence>
<dbReference type="InterPro" id="IPR018060">
    <property type="entry name" value="HTH_AraC"/>
</dbReference>
<reference evidence="5 6" key="1">
    <citation type="submission" date="2018-07" db="EMBL/GenBank/DDBJ databases">
        <title>Halioglobus sp. genome submission.</title>
        <authorList>
            <person name="Ye M.-Q."/>
            <person name="Du Z.-J."/>
        </authorList>
    </citation>
    <scope>NUCLEOTIDE SEQUENCE [LARGE SCALE GENOMIC DNA]</scope>
    <source>
        <strain evidence="5 6">U0301</strain>
    </source>
</reference>